<dbReference type="InterPro" id="IPR004193">
    <property type="entry name" value="Glyco_hydro_13_N"/>
</dbReference>
<comment type="catalytic activity">
    <reaction evidence="1 10">
        <text>Transfers a segment of a (1-&gt;4)-alpha-D-glucan chain to a primary hydroxy group in a similar glucan chain.</text>
        <dbReference type="EC" id="2.4.1.18"/>
    </reaction>
</comment>
<comment type="function">
    <text evidence="2 10">Catalyzes the formation of the alpha-1,6-glucosidic linkages in glycogen by scission of a 1,4-alpha-linked oligosaccharide from growing alpha-1,4-glucan chains and the subsequent attachment of the oligosaccharide to the alpha-1,6 position.</text>
</comment>
<dbReference type="Gene3D" id="3.20.20.80">
    <property type="entry name" value="Glycosidases"/>
    <property type="match status" value="1"/>
</dbReference>
<sequence>MTDQRSDALPMLSGFDIDLFKSGTHYHIYNKLGSHIIERDGVKGTHFAVWAPNAQQVSVVGNFNGWNRESHPLNGRTDGSGIWEGFLPGIGRGEYYKYFIRSNNGYEVEKGDPYAFHWETPPHTATVVWDLDYQWNDAQWLEKRRSAPPLSQPISVYEMHIGSWRRVDEEEGRFLTYRELAAELPEYCNYMNFTHVEFMPVMEHPFYGSWGYQLTGYFAPSSRFGTPQDFMFLVDSLHQAGIGVILDWVPSHFPTDEHGLGYFDGTHLYEHADPKKGFHPDWKSFIFNYGRNEVKAFLISNAIYWLDKFHIDALRVDAVASMLYLDYSRNEGEWIPNQYGGRENLEALDFLREFNNAVHTNFPDVLTIAEESTAWPGVTSPTNHGGLGFDMKWMMGWMHDTLSYFQLDPVYRSHHQGQLAFSIHYAFSEKFTLPLSHDEVVYGKNSMINKMPGDHWQQFANLRLLYGYMFGHPGAKLLFMGADFAQRHEWRHDFSLDWNENNNPSHTGIQLLLKDLNGFYKSQPALYENNFSQEGFEWIDNQDGVNSIMSWIRKGKNEEDDLIFVGNFTPIVKSNYRIGVSKPGYYQEIFNTDDLKYGGSDVVNREEQESYPVPKHGRIHSLPLVLPPLGIVVLKYVRGFDWL</sequence>
<evidence type="ECO:0000313" key="13">
    <source>
        <dbReference type="EMBL" id="MCF2497039.1"/>
    </source>
</evidence>
<feature type="domain" description="Glycosyl hydrolase family 13 catalytic" evidence="12">
    <location>
        <begin position="158"/>
        <end position="514"/>
    </location>
</feature>
<evidence type="ECO:0000256" key="11">
    <source>
        <dbReference type="PIRSR" id="PIRSR000463-1"/>
    </source>
</evidence>
<gene>
    <name evidence="10 13" type="primary">glgB</name>
    <name evidence="13" type="ORF">L0661_01885</name>
</gene>
<dbReference type="RefSeq" id="WP_235176583.1">
    <property type="nucleotide sequence ID" value="NZ_JAKFFV010000002.1"/>
</dbReference>
<dbReference type="InterPro" id="IPR006048">
    <property type="entry name" value="A-amylase/branching_C"/>
</dbReference>
<dbReference type="PIRSF" id="PIRSF000463">
    <property type="entry name" value="GlgB"/>
    <property type="match status" value="1"/>
</dbReference>
<evidence type="ECO:0000256" key="3">
    <source>
        <dbReference type="ARBA" id="ARBA00004964"/>
    </source>
</evidence>
<keyword evidence="7 10" id="KW-0808">Transferase</keyword>
<dbReference type="InterPro" id="IPR013783">
    <property type="entry name" value="Ig-like_fold"/>
</dbReference>
<dbReference type="GO" id="GO:0005978">
    <property type="term" value="P:glycogen biosynthetic process"/>
    <property type="evidence" value="ECO:0007669"/>
    <property type="project" value="UniProtKB-UniRule"/>
</dbReference>
<comment type="subunit">
    <text evidence="10">Monomer.</text>
</comment>
<dbReference type="FunFam" id="3.20.20.80:FF:000003">
    <property type="entry name" value="1,4-alpha-glucan branching enzyme GlgB"/>
    <property type="match status" value="1"/>
</dbReference>
<keyword evidence="9 10" id="KW-0119">Carbohydrate metabolism</keyword>
<evidence type="ECO:0000256" key="8">
    <source>
        <dbReference type="ARBA" id="ARBA00023056"/>
    </source>
</evidence>
<dbReference type="AlphaFoldDB" id="A0A9X1Q9N7"/>
<dbReference type="Pfam" id="PF02806">
    <property type="entry name" value="Alpha-amylase_C"/>
    <property type="match status" value="1"/>
</dbReference>
<reference evidence="13" key="1">
    <citation type="submission" date="2022-01" db="EMBL/GenBank/DDBJ databases">
        <title>Novel species in genus Dyadobacter.</title>
        <authorList>
            <person name="Ma C."/>
        </authorList>
    </citation>
    <scope>NUCLEOTIDE SEQUENCE</scope>
    <source>
        <strain evidence="13">CY357</strain>
    </source>
</reference>
<dbReference type="FunFam" id="2.60.40.10:FF:000169">
    <property type="entry name" value="1,4-alpha-glucan branching enzyme GlgB"/>
    <property type="match status" value="1"/>
</dbReference>
<comment type="pathway">
    <text evidence="3 10">Glycan biosynthesis; glycogen biosynthesis.</text>
</comment>
<evidence type="ECO:0000256" key="1">
    <source>
        <dbReference type="ARBA" id="ARBA00000826"/>
    </source>
</evidence>
<evidence type="ECO:0000256" key="10">
    <source>
        <dbReference type="HAMAP-Rule" id="MF_00685"/>
    </source>
</evidence>
<organism evidence="13 14">
    <name type="scientific">Dyadobacter chenhuakuii</name>
    <dbReference type="NCBI Taxonomy" id="2909339"/>
    <lineage>
        <taxon>Bacteria</taxon>
        <taxon>Pseudomonadati</taxon>
        <taxon>Bacteroidota</taxon>
        <taxon>Cytophagia</taxon>
        <taxon>Cytophagales</taxon>
        <taxon>Spirosomataceae</taxon>
        <taxon>Dyadobacter</taxon>
    </lineage>
</organism>
<keyword evidence="8 10" id="KW-0320">Glycogen biosynthesis</keyword>
<evidence type="ECO:0000256" key="6">
    <source>
        <dbReference type="ARBA" id="ARBA00022676"/>
    </source>
</evidence>
<dbReference type="HAMAP" id="MF_00685">
    <property type="entry name" value="GlgB"/>
    <property type="match status" value="1"/>
</dbReference>
<dbReference type="InterPro" id="IPR013780">
    <property type="entry name" value="Glyco_hydro_b"/>
</dbReference>
<protein>
    <recommendedName>
        <fullName evidence="10">1,4-alpha-glucan branching enzyme GlgB</fullName>
        <ecNumber evidence="10">2.4.1.18</ecNumber>
    </recommendedName>
    <alternativeName>
        <fullName evidence="10">1,4-alpha-D-glucan:1,4-alpha-D-glucan 6-glucosyl-transferase</fullName>
    </alternativeName>
    <alternativeName>
        <fullName evidence="10">Alpha-(1-&gt;4)-glucan branching enzyme</fullName>
    </alternativeName>
    <alternativeName>
        <fullName evidence="10">Glycogen branching enzyme</fullName>
        <shortName evidence="10">BE</shortName>
    </alternativeName>
</protein>
<dbReference type="Gene3D" id="2.60.40.10">
    <property type="entry name" value="Immunoglobulins"/>
    <property type="match status" value="1"/>
</dbReference>
<evidence type="ECO:0000256" key="2">
    <source>
        <dbReference type="ARBA" id="ARBA00002953"/>
    </source>
</evidence>
<dbReference type="Gene3D" id="2.60.40.1180">
    <property type="entry name" value="Golgi alpha-mannosidase II"/>
    <property type="match status" value="1"/>
</dbReference>
<dbReference type="InterPro" id="IPR006407">
    <property type="entry name" value="GlgB"/>
</dbReference>
<keyword evidence="6 10" id="KW-0328">Glycosyltransferase</keyword>
<dbReference type="NCBIfam" id="NF008967">
    <property type="entry name" value="PRK12313.1"/>
    <property type="match status" value="1"/>
</dbReference>
<dbReference type="GO" id="GO:0043169">
    <property type="term" value="F:cation binding"/>
    <property type="evidence" value="ECO:0007669"/>
    <property type="project" value="InterPro"/>
</dbReference>
<evidence type="ECO:0000256" key="7">
    <source>
        <dbReference type="ARBA" id="ARBA00022679"/>
    </source>
</evidence>
<keyword evidence="5 10" id="KW-0321">Glycogen metabolism</keyword>
<comment type="similarity">
    <text evidence="4 10">Belongs to the glycosyl hydrolase 13 family. GlgB subfamily.</text>
</comment>
<dbReference type="PANTHER" id="PTHR43651:SF3">
    <property type="entry name" value="1,4-ALPHA-GLUCAN-BRANCHING ENZYME"/>
    <property type="match status" value="1"/>
</dbReference>
<dbReference type="GO" id="GO:0003844">
    <property type="term" value="F:1,4-alpha-glucan branching enzyme activity"/>
    <property type="evidence" value="ECO:0007669"/>
    <property type="project" value="UniProtKB-UniRule"/>
</dbReference>
<dbReference type="SUPFAM" id="SSF51445">
    <property type="entry name" value="(Trans)glycosidases"/>
    <property type="match status" value="1"/>
</dbReference>
<evidence type="ECO:0000313" key="14">
    <source>
        <dbReference type="Proteomes" id="UP001139411"/>
    </source>
</evidence>
<dbReference type="NCBIfam" id="NF003811">
    <property type="entry name" value="PRK05402.1"/>
    <property type="match status" value="1"/>
</dbReference>
<evidence type="ECO:0000259" key="12">
    <source>
        <dbReference type="SMART" id="SM00642"/>
    </source>
</evidence>
<dbReference type="PANTHER" id="PTHR43651">
    <property type="entry name" value="1,4-ALPHA-GLUCAN-BRANCHING ENZYME"/>
    <property type="match status" value="1"/>
</dbReference>
<dbReference type="InterPro" id="IPR017853">
    <property type="entry name" value="GH"/>
</dbReference>
<dbReference type="EC" id="2.4.1.18" evidence="10"/>
<accession>A0A9X1Q9N7</accession>
<dbReference type="NCBIfam" id="TIGR01515">
    <property type="entry name" value="branching_enzym"/>
    <property type="match status" value="1"/>
</dbReference>
<evidence type="ECO:0000256" key="9">
    <source>
        <dbReference type="ARBA" id="ARBA00023277"/>
    </source>
</evidence>
<evidence type="ECO:0000256" key="4">
    <source>
        <dbReference type="ARBA" id="ARBA00009000"/>
    </source>
</evidence>
<dbReference type="EMBL" id="JAKFFV010000002">
    <property type="protein sequence ID" value="MCF2497039.1"/>
    <property type="molecule type" value="Genomic_DNA"/>
</dbReference>
<dbReference type="FunFam" id="2.60.40.1180:FF:000002">
    <property type="entry name" value="1,4-alpha-glucan branching enzyme GlgB"/>
    <property type="match status" value="1"/>
</dbReference>
<evidence type="ECO:0000256" key="5">
    <source>
        <dbReference type="ARBA" id="ARBA00022600"/>
    </source>
</evidence>
<proteinExistence type="inferred from homology"/>
<dbReference type="SMART" id="SM00642">
    <property type="entry name" value="Aamy"/>
    <property type="match status" value="1"/>
</dbReference>
<dbReference type="Proteomes" id="UP001139411">
    <property type="component" value="Unassembled WGS sequence"/>
</dbReference>
<dbReference type="InterPro" id="IPR044143">
    <property type="entry name" value="GlgB_N_E_set_prok"/>
</dbReference>
<feature type="active site" description="Proton donor" evidence="10 11">
    <location>
        <position position="370"/>
    </location>
</feature>
<dbReference type="InterPro" id="IPR037439">
    <property type="entry name" value="Branching_enzy"/>
</dbReference>
<dbReference type="InterPro" id="IPR006047">
    <property type="entry name" value="GH13_cat_dom"/>
</dbReference>
<feature type="active site" description="Nucleophile" evidence="10 11">
    <location>
        <position position="317"/>
    </location>
</feature>
<dbReference type="CDD" id="cd11322">
    <property type="entry name" value="AmyAc_Glg_BE"/>
    <property type="match status" value="1"/>
</dbReference>
<dbReference type="SUPFAM" id="SSF51011">
    <property type="entry name" value="Glycosyl hydrolase domain"/>
    <property type="match status" value="1"/>
</dbReference>
<dbReference type="GO" id="GO:0005829">
    <property type="term" value="C:cytosol"/>
    <property type="evidence" value="ECO:0007669"/>
    <property type="project" value="TreeGrafter"/>
</dbReference>
<dbReference type="Pfam" id="PF02922">
    <property type="entry name" value="CBM_48"/>
    <property type="match status" value="1"/>
</dbReference>
<name>A0A9X1Q9N7_9BACT</name>
<dbReference type="CDD" id="cd02855">
    <property type="entry name" value="E_set_GBE_prok_N"/>
    <property type="match status" value="1"/>
</dbReference>
<dbReference type="GO" id="GO:0004553">
    <property type="term" value="F:hydrolase activity, hydrolyzing O-glycosyl compounds"/>
    <property type="evidence" value="ECO:0007669"/>
    <property type="project" value="InterPro"/>
</dbReference>
<comment type="caution">
    <text evidence="13">The sequence shown here is derived from an EMBL/GenBank/DDBJ whole genome shotgun (WGS) entry which is preliminary data.</text>
</comment>
<dbReference type="Pfam" id="PF00128">
    <property type="entry name" value="Alpha-amylase"/>
    <property type="match status" value="1"/>
</dbReference>